<sequence length="90" mass="9829">MARAAIIHQQPPNAATAQTKLDLSPDPTVKGKDGAVEWYRDVMGLSSVGHGLITRATNDHTLPSYKISGAIWYSTVDLYNFIQGMRRAVS</sequence>
<dbReference type="AlphaFoldDB" id="A0A375Z1N9"/>
<feature type="compositionally biased region" description="Polar residues" evidence="1">
    <location>
        <begin position="10"/>
        <end position="21"/>
    </location>
</feature>
<dbReference type="Proteomes" id="UP000252015">
    <property type="component" value="Unassembled WGS sequence"/>
</dbReference>
<proteinExistence type="predicted"/>
<keyword evidence="3" id="KW-1185">Reference proteome</keyword>
<feature type="region of interest" description="Disordered" evidence="1">
    <location>
        <begin position="1"/>
        <end position="26"/>
    </location>
</feature>
<protein>
    <submittedName>
        <fullName evidence="2">Uncharacterized protein</fullName>
    </submittedName>
</protein>
<reference evidence="2 3" key="1">
    <citation type="submission" date="2018-05" db="EMBL/GenBank/DDBJ databases">
        <authorList>
            <consortium name="IHU Genomes"/>
        </authorList>
    </citation>
    <scope>NUCLEOTIDE SEQUENCE [LARGE SCALE GENOMIC DNA]</scope>
    <source>
        <strain evidence="2 3">P7336</strain>
    </source>
</reference>
<organism evidence="2 3">
    <name type="scientific">Mycobacterium shimoidei</name>
    <dbReference type="NCBI Taxonomy" id="29313"/>
    <lineage>
        <taxon>Bacteria</taxon>
        <taxon>Bacillati</taxon>
        <taxon>Actinomycetota</taxon>
        <taxon>Actinomycetes</taxon>
        <taxon>Mycobacteriales</taxon>
        <taxon>Mycobacteriaceae</taxon>
        <taxon>Mycobacterium</taxon>
    </lineage>
</organism>
<evidence type="ECO:0000256" key="1">
    <source>
        <dbReference type="SAM" id="MobiDB-lite"/>
    </source>
</evidence>
<evidence type="ECO:0000313" key="2">
    <source>
        <dbReference type="EMBL" id="SRX95093.1"/>
    </source>
</evidence>
<gene>
    <name evidence="2" type="ORF">MSP7336_03357</name>
</gene>
<accession>A0A375Z1N9</accession>
<name>A0A375Z1N9_MYCSH</name>
<evidence type="ECO:0000313" key="3">
    <source>
        <dbReference type="Proteomes" id="UP000252015"/>
    </source>
</evidence>
<dbReference type="EMBL" id="UEGW01000001">
    <property type="protein sequence ID" value="SRX95093.1"/>
    <property type="molecule type" value="Genomic_DNA"/>
</dbReference>